<dbReference type="InterPro" id="IPR010402">
    <property type="entry name" value="CCT_domain"/>
</dbReference>
<dbReference type="GO" id="GO:0005634">
    <property type="term" value="C:nucleus"/>
    <property type="evidence" value="ECO:0007669"/>
    <property type="project" value="UniProtKB-SubCell"/>
</dbReference>
<dbReference type="InterPro" id="IPR045281">
    <property type="entry name" value="CONSTANS-like"/>
</dbReference>
<evidence type="ECO:0000313" key="5">
    <source>
        <dbReference type="EMBL" id="CAD8259055.1"/>
    </source>
</evidence>
<keyword evidence="2" id="KW-0539">Nucleus</keyword>
<feature type="compositionally biased region" description="Basic residues" evidence="3">
    <location>
        <begin position="291"/>
        <end position="301"/>
    </location>
</feature>
<feature type="compositionally biased region" description="Polar residues" evidence="3">
    <location>
        <begin position="97"/>
        <end position="107"/>
    </location>
</feature>
<name>A0A7R9YCS0_9STRA</name>
<feature type="compositionally biased region" description="Basic and acidic residues" evidence="3">
    <location>
        <begin position="86"/>
        <end position="96"/>
    </location>
</feature>
<dbReference type="PANTHER" id="PTHR31319">
    <property type="entry name" value="ZINC FINGER PROTEIN CONSTANS-LIKE 4"/>
    <property type="match status" value="1"/>
</dbReference>
<feature type="compositionally biased region" description="Polar residues" evidence="3">
    <location>
        <begin position="115"/>
        <end position="128"/>
    </location>
</feature>
<proteinExistence type="predicted"/>
<dbReference type="EMBL" id="HBEA01011197">
    <property type="protein sequence ID" value="CAD8259055.1"/>
    <property type="molecule type" value="Transcribed_RNA"/>
</dbReference>
<evidence type="ECO:0000256" key="3">
    <source>
        <dbReference type="SAM" id="MobiDB-lite"/>
    </source>
</evidence>
<evidence type="ECO:0000256" key="1">
    <source>
        <dbReference type="ARBA" id="ARBA00004123"/>
    </source>
</evidence>
<feature type="compositionally biased region" description="Low complexity" evidence="3">
    <location>
        <begin position="215"/>
        <end position="224"/>
    </location>
</feature>
<feature type="domain" description="CCT" evidence="4">
    <location>
        <begin position="159"/>
        <end position="201"/>
    </location>
</feature>
<dbReference type="AlphaFoldDB" id="A0A7R9YCS0"/>
<dbReference type="Pfam" id="PF06203">
    <property type="entry name" value="CCT"/>
    <property type="match status" value="1"/>
</dbReference>
<dbReference type="PANTHER" id="PTHR31319:SF77">
    <property type="entry name" value="ZINC FINGER PROTEIN CONSTANS-LIKE 4"/>
    <property type="match status" value="1"/>
</dbReference>
<comment type="subcellular location">
    <subcellularLocation>
        <location evidence="1">Nucleus</location>
    </subcellularLocation>
</comment>
<gene>
    <name evidence="5" type="ORF">PPYR1160_LOCUS8556</name>
</gene>
<feature type="compositionally biased region" description="Polar residues" evidence="3">
    <location>
        <begin position="72"/>
        <end position="82"/>
    </location>
</feature>
<organism evidence="5">
    <name type="scientific">Pinguiococcus pyrenoidosus</name>
    <dbReference type="NCBI Taxonomy" id="172671"/>
    <lineage>
        <taxon>Eukaryota</taxon>
        <taxon>Sar</taxon>
        <taxon>Stramenopiles</taxon>
        <taxon>Ochrophyta</taxon>
        <taxon>Pinguiophyceae</taxon>
        <taxon>Pinguiochrysidales</taxon>
        <taxon>Pinguiochrysidaceae</taxon>
        <taxon>Pinguiococcus</taxon>
    </lineage>
</organism>
<dbReference type="PROSITE" id="PS51017">
    <property type="entry name" value="CCT"/>
    <property type="match status" value="1"/>
</dbReference>
<accession>A0A7R9YCS0</accession>
<protein>
    <recommendedName>
        <fullName evidence="4">CCT domain-containing protein</fullName>
    </recommendedName>
</protein>
<feature type="region of interest" description="Disordered" evidence="3">
    <location>
        <begin position="207"/>
        <end position="301"/>
    </location>
</feature>
<feature type="region of interest" description="Disordered" evidence="3">
    <location>
        <begin position="72"/>
        <end position="128"/>
    </location>
</feature>
<evidence type="ECO:0000259" key="4">
    <source>
        <dbReference type="PROSITE" id="PS51017"/>
    </source>
</evidence>
<sequence length="301" mass="32667">MSAVTLTGARPVELPATLPPLGISPVDAEAASVLKGIMCPQKVNSNAPLALSGHDLLDSLATVALLEPQSQTLPSTKGSLQVLNGRAERGRPRSSSDSDTLLQNASKNEAEREPGTSSPASVTDTSGTPLSAVLPHMMAKYAGVYNKYGRIGIYTPEERRAILRRFHEKRLRRVWSKKIRYNCRKTLADKRIRVKGRFVKKEELETMLAEEGDTSSASSDSSSSSRKRGRSGASSQPSNPQPKMKKAASAENAAASEERNAGTSSRQRRGLRIEASSKSGAPVEEDDNRPRTRFRRHSIAF</sequence>
<evidence type="ECO:0000256" key="2">
    <source>
        <dbReference type="ARBA" id="ARBA00023242"/>
    </source>
</evidence>
<reference evidence="5" key="1">
    <citation type="submission" date="2021-01" db="EMBL/GenBank/DDBJ databases">
        <authorList>
            <person name="Corre E."/>
            <person name="Pelletier E."/>
            <person name="Niang G."/>
            <person name="Scheremetjew M."/>
            <person name="Finn R."/>
            <person name="Kale V."/>
            <person name="Holt S."/>
            <person name="Cochrane G."/>
            <person name="Meng A."/>
            <person name="Brown T."/>
            <person name="Cohen L."/>
        </authorList>
    </citation>
    <scope>NUCLEOTIDE SEQUENCE</scope>
    <source>
        <strain evidence="5">CCMP2078</strain>
    </source>
</reference>